<feature type="region of interest" description="Disordered" evidence="2">
    <location>
        <begin position="115"/>
        <end position="201"/>
    </location>
</feature>
<dbReference type="Proteomes" id="UP000045782">
    <property type="component" value="Unassembled WGS sequence"/>
</dbReference>
<proteinExistence type="predicted"/>
<feature type="region of interest" description="Disordered" evidence="2">
    <location>
        <begin position="1"/>
        <end position="20"/>
    </location>
</feature>
<feature type="compositionally biased region" description="Basic and acidic residues" evidence="2">
    <location>
        <begin position="180"/>
        <end position="195"/>
    </location>
</feature>
<gene>
    <name evidence="3" type="ORF">ERS075579_03944</name>
</gene>
<evidence type="ECO:0000256" key="2">
    <source>
        <dbReference type="SAM" id="MobiDB-lite"/>
    </source>
</evidence>
<dbReference type="AlphaFoldDB" id="A0A0U0ZR95"/>
<evidence type="ECO:0000313" key="4">
    <source>
        <dbReference type="Proteomes" id="UP000045782"/>
    </source>
</evidence>
<accession>A0A0U0ZR95</accession>
<keyword evidence="1" id="KW-0175">Coiled coil</keyword>
<dbReference type="EMBL" id="CSWP01000009">
    <property type="protein sequence ID" value="CPV66130.1"/>
    <property type="molecule type" value="Genomic_DNA"/>
</dbReference>
<feature type="compositionally biased region" description="Low complexity" evidence="2">
    <location>
        <begin position="128"/>
        <end position="155"/>
    </location>
</feature>
<sequence length="201" mass="20693">MPGKSAPSVVTMGQQPILPDHKGYAVSETTRSKTKKTLYKEAAAAALRQQQKDMAALVSKIGEAEEQRDAQQAVADAAKATWEASLADLADKENQILTAYNDALIGGWTEEALDEMGVEKPGKPSTGKTAKSQPKSPKAKKTGTSGTGEAAGTQAPGPGDDHSGSTAPAEPDGSQAAESTGHDDSTSTSHDHVPEPDSVGV</sequence>
<evidence type="ECO:0000313" key="3">
    <source>
        <dbReference type="EMBL" id="CPV66130.1"/>
    </source>
</evidence>
<evidence type="ECO:0000256" key="1">
    <source>
        <dbReference type="SAM" id="Coils"/>
    </source>
</evidence>
<feature type="coiled-coil region" evidence="1">
    <location>
        <begin position="47"/>
        <end position="81"/>
    </location>
</feature>
<name>A0A0U0ZR95_9MYCO</name>
<organism evidence="3 4">
    <name type="scientific">Mycobacteroides abscessus</name>
    <dbReference type="NCBI Taxonomy" id="36809"/>
    <lineage>
        <taxon>Bacteria</taxon>
        <taxon>Bacillati</taxon>
        <taxon>Actinomycetota</taxon>
        <taxon>Actinomycetes</taxon>
        <taxon>Mycobacteriales</taxon>
        <taxon>Mycobacteriaceae</taxon>
        <taxon>Mycobacteroides</taxon>
    </lineage>
</organism>
<reference evidence="3 4" key="1">
    <citation type="submission" date="2015-03" db="EMBL/GenBank/DDBJ databases">
        <authorList>
            <person name="Murphy D."/>
        </authorList>
    </citation>
    <scope>NUCLEOTIDE SEQUENCE [LARGE SCALE GENOMIC DNA]</scope>
    <source>
        <strain evidence="3 4">PAP088</strain>
    </source>
</reference>
<protein>
    <submittedName>
        <fullName evidence="3">Uncharacterized protein</fullName>
    </submittedName>
</protein>